<evidence type="ECO:0000259" key="4">
    <source>
        <dbReference type="PROSITE" id="PS50887"/>
    </source>
</evidence>
<keyword evidence="5" id="KW-0808">Transferase</keyword>
<dbReference type="PROSITE" id="PS50887">
    <property type="entry name" value="GGDEF"/>
    <property type="match status" value="1"/>
</dbReference>
<dbReference type="Pfam" id="PF08447">
    <property type="entry name" value="PAS_3"/>
    <property type="match status" value="1"/>
</dbReference>
<dbReference type="InterPro" id="IPR000160">
    <property type="entry name" value="GGDEF_dom"/>
</dbReference>
<feature type="domain" description="PAC" evidence="3">
    <location>
        <begin position="119"/>
        <end position="171"/>
    </location>
</feature>
<evidence type="ECO:0000259" key="2">
    <source>
        <dbReference type="PROSITE" id="PS50112"/>
    </source>
</evidence>
<dbReference type="Pfam" id="PF00989">
    <property type="entry name" value="PAS"/>
    <property type="match status" value="1"/>
</dbReference>
<evidence type="ECO:0000313" key="5">
    <source>
        <dbReference type="EMBL" id="MFD2112308.1"/>
    </source>
</evidence>
<dbReference type="GO" id="GO:0052621">
    <property type="term" value="F:diguanylate cyclase activity"/>
    <property type="evidence" value="ECO:0007669"/>
    <property type="project" value="UniProtKB-EC"/>
</dbReference>
<dbReference type="InterPro" id="IPR000700">
    <property type="entry name" value="PAS-assoc_C"/>
</dbReference>
<proteinExistence type="predicted"/>
<accession>A0ABW4Y8L1</accession>
<protein>
    <submittedName>
        <fullName evidence="5">Diguanylate cyclase</fullName>
        <ecNumber evidence="5">2.7.7.65</ecNumber>
    </submittedName>
</protein>
<organism evidence="5 6">
    <name type="scientific">Thiorhodococcus fuscus</name>
    <dbReference type="NCBI Taxonomy" id="527200"/>
    <lineage>
        <taxon>Bacteria</taxon>
        <taxon>Pseudomonadati</taxon>
        <taxon>Pseudomonadota</taxon>
        <taxon>Gammaproteobacteria</taxon>
        <taxon>Chromatiales</taxon>
        <taxon>Chromatiaceae</taxon>
        <taxon>Thiorhodococcus</taxon>
    </lineage>
</organism>
<dbReference type="PROSITE" id="PS50112">
    <property type="entry name" value="PAS"/>
    <property type="match status" value="2"/>
</dbReference>
<dbReference type="InterPro" id="IPR001610">
    <property type="entry name" value="PAC"/>
</dbReference>
<dbReference type="PROSITE" id="PS50113">
    <property type="entry name" value="PAC"/>
    <property type="match status" value="2"/>
</dbReference>
<dbReference type="InterPro" id="IPR035965">
    <property type="entry name" value="PAS-like_dom_sf"/>
</dbReference>
<feature type="domain" description="PAS" evidence="2">
    <location>
        <begin position="172"/>
        <end position="226"/>
    </location>
</feature>
<dbReference type="InterPro" id="IPR013767">
    <property type="entry name" value="PAS_fold"/>
</dbReference>
<feature type="domain" description="GGDEF" evidence="4">
    <location>
        <begin position="328"/>
        <end position="463"/>
    </location>
</feature>
<dbReference type="EC" id="2.7.7.65" evidence="5"/>
<dbReference type="SMART" id="SM00091">
    <property type="entry name" value="PAS"/>
    <property type="match status" value="2"/>
</dbReference>
<dbReference type="InterPro" id="IPR043128">
    <property type="entry name" value="Rev_trsase/Diguanyl_cyclase"/>
</dbReference>
<dbReference type="SMART" id="SM00267">
    <property type="entry name" value="GGDEF"/>
    <property type="match status" value="1"/>
</dbReference>
<dbReference type="NCBIfam" id="TIGR00254">
    <property type="entry name" value="GGDEF"/>
    <property type="match status" value="1"/>
</dbReference>
<dbReference type="CDD" id="cd00130">
    <property type="entry name" value="PAS"/>
    <property type="match status" value="2"/>
</dbReference>
<dbReference type="Proteomes" id="UP001597337">
    <property type="component" value="Unassembled WGS sequence"/>
</dbReference>
<dbReference type="InterPro" id="IPR052155">
    <property type="entry name" value="Biofilm_reg_signaling"/>
</dbReference>
<dbReference type="Gene3D" id="3.30.450.20">
    <property type="entry name" value="PAS domain"/>
    <property type="match status" value="2"/>
</dbReference>
<dbReference type="InterPro" id="IPR000014">
    <property type="entry name" value="PAS"/>
</dbReference>
<comment type="caution">
    <text evidence="5">The sequence shown here is derived from an EMBL/GenBank/DDBJ whole genome shotgun (WGS) entry which is preliminary data.</text>
</comment>
<sequence length="489" mass="54786">MTHSADAFERLVATNAALQQRIDELEACTAQRAPQIAPPPELSPHIGRLLDNLPGMVYRCRNDPSWSMDYVSAGAEGLTGYDPDDLRHQRLSYADLILEEDRARVWKHVQAALDIDRCFEFVYRIRTRQGAIKWVWERGWGIYSDAGEILMLEGFITDISALKTTEQALRDSEQRYRHIVESSHEGIWMVDADGHTTFVNSRMAAMLGYDVGEMLGRCLYDFVPEEWRKTTWDSFGQGPQDAAEQRDVCLLRKDGTQIWTLLSIKRLTDGNDRPSGLLAMAADITDRKRMEDALQNLAISDPLTGLLNRRHFYQLAEGELERVRRYRYPVAAIMVDLDQFKRINDTFGHLAGDAVLQTSAKVMQDQLRSSDILCRYGGEEFAVLLPETDPITAKSTAERLRRSLAAQAVETEQGSTIAMTASFGVAALSPESMLSLESLLDYADRMLYVAKKNGRNRVEVWDAAHSASPPAPSSVPPEALDDGGLAEPG</sequence>
<name>A0ABW4Y8L1_9GAMM</name>
<evidence type="ECO:0000256" key="1">
    <source>
        <dbReference type="SAM" id="MobiDB-lite"/>
    </source>
</evidence>
<dbReference type="SUPFAM" id="SSF55073">
    <property type="entry name" value="Nucleotide cyclase"/>
    <property type="match status" value="1"/>
</dbReference>
<feature type="domain" description="PAS" evidence="2">
    <location>
        <begin position="42"/>
        <end position="116"/>
    </location>
</feature>
<evidence type="ECO:0000313" key="6">
    <source>
        <dbReference type="Proteomes" id="UP001597337"/>
    </source>
</evidence>
<dbReference type="Pfam" id="PF00990">
    <property type="entry name" value="GGDEF"/>
    <property type="match status" value="1"/>
</dbReference>
<dbReference type="InterPro" id="IPR013655">
    <property type="entry name" value="PAS_fold_3"/>
</dbReference>
<feature type="domain" description="PAC" evidence="3">
    <location>
        <begin position="244"/>
        <end position="296"/>
    </location>
</feature>
<dbReference type="Gene3D" id="3.30.70.270">
    <property type="match status" value="1"/>
</dbReference>
<dbReference type="RefSeq" id="WP_386026479.1">
    <property type="nucleotide sequence ID" value="NZ_JBHUHX010000024.1"/>
</dbReference>
<gene>
    <name evidence="5" type="ORF">ACFSJC_10700</name>
</gene>
<dbReference type="EMBL" id="JBHUHX010000024">
    <property type="protein sequence ID" value="MFD2112308.1"/>
    <property type="molecule type" value="Genomic_DNA"/>
</dbReference>
<feature type="region of interest" description="Disordered" evidence="1">
    <location>
        <begin position="463"/>
        <end position="489"/>
    </location>
</feature>
<dbReference type="PANTHER" id="PTHR44757">
    <property type="entry name" value="DIGUANYLATE CYCLASE DGCP"/>
    <property type="match status" value="1"/>
</dbReference>
<dbReference type="InterPro" id="IPR029787">
    <property type="entry name" value="Nucleotide_cyclase"/>
</dbReference>
<dbReference type="SMART" id="SM00086">
    <property type="entry name" value="PAC"/>
    <property type="match status" value="2"/>
</dbReference>
<dbReference type="SUPFAM" id="SSF55785">
    <property type="entry name" value="PYP-like sensor domain (PAS domain)"/>
    <property type="match status" value="2"/>
</dbReference>
<keyword evidence="6" id="KW-1185">Reference proteome</keyword>
<keyword evidence="5" id="KW-0548">Nucleotidyltransferase</keyword>
<dbReference type="PANTHER" id="PTHR44757:SF2">
    <property type="entry name" value="BIOFILM ARCHITECTURE MAINTENANCE PROTEIN MBAA"/>
    <property type="match status" value="1"/>
</dbReference>
<reference evidence="6" key="1">
    <citation type="journal article" date="2019" name="Int. J. Syst. Evol. Microbiol.">
        <title>The Global Catalogue of Microorganisms (GCM) 10K type strain sequencing project: providing services to taxonomists for standard genome sequencing and annotation.</title>
        <authorList>
            <consortium name="The Broad Institute Genomics Platform"/>
            <consortium name="The Broad Institute Genome Sequencing Center for Infectious Disease"/>
            <person name="Wu L."/>
            <person name="Ma J."/>
        </authorList>
    </citation>
    <scope>NUCLEOTIDE SEQUENCE [LARGE SCALE GENOMIC DNA]</scope>
    <source>
        <strain evidence="6">KACC 12597</strain>
    </source>
</reference>
<dbReference type="CDD" id="cd01949">
    <property type="entry name" value="GGDEF"/>
    <property type="match status" value="1"/>
</dbReference>
<evidence type="ECO:0000259" key="3">
    <source>
        <dbReference type="PROSITE" id="PS50113"/>
    </source>
</evidence>
<dbReference type="NCBIfam" id="TIGR00229">
    <property type="entry name" value="sensory_box"/>
    <property type="match status" value="2"/>
</dbReference>